<dbReference type="GO" id="GO:0005975">
    <property type="term" value="P:carbohydrate metabolic process"/>
    <property type="evidence" value="ECO:0007669"/>
    <property type="project" value="TreeGrafter"/>
</dbReference>
<dbReference type="OrthoDB" id="9800864at2"/>
<dbReference type="AlphaFoldDB" id="A0A6P2BUM3"/>
<evidence type="ECO:0000313" key="5">
    <source>
        <dbReference type="EMBL" id="TVZ02754.1"/>
    </source>
</evidence>
<keyword evidence="4" id="KW-0808">Transferase</keyword>
<evidence type="ECO:0000256" key="2">
    <source>
        <dbReference type="ARBA" id="ARBA00010566"/>
    </source>
</evidence>
<dbReference type="GO" id="GO:0006099">
    <property type="term" value="P:tricarboxylic acid cycle"/>
    <property type="evidence" value="ECO:0007669"/>
    <property type="project" value="UniProtKB-UniPathway"/>
</dbReference>
<proteinExistence type="inferred from homology"/>
<dbReference type="SUPFAM" id="SSF48256">
    <property type="entry name" value="Citrate synthase"/>
    <property type="match status" value="1"/>
</dbReference>
<comment type="similarity">
    <text evidence="2">Belongs to the citrate synthase family.</text>
</comment>
<dbReference type="GO" id="GO:0005829">
    <property type="term" value="C:cytosol"/>
    <property type="evidence" value="ECO:0007669"/>
    <property type="project" value="TreeGrafter"/>
</dbReference>
<dbReference type="InterPro" id="IPR016143">
    <property type="entry name" value="Citrate_synth-like_sm_a-sub"/>
</dbReference>
<keyword evidence="6" id="KW-1185">Reference proteome</keyword>
<evidence type="ECO:0000256" key="1">
    <source>
        <dbReference type="ARBA" id="ARBA00005163"/>
    </source>
</evidence>
<evidence type="ECO:0000313" key="6">
    <source>
        <dbReference type="Proteomes" id="UP000460272"/>
    </source>
</evidence>
<dbReference type="PANTHER" id="PTHR11739">
    <property type="entry name" value="CITRATE SYNTHASE"/>
    <property type="match status" value="1"/>
</dbReference>
<reference evidence="5 6" key="1">
    <citation type="submission" date="2018-11" db="EMBL/GenBank/DDBJ databases">
        <title>Trebonia kvetii gen.nov., sp.nov., a novel acidophilic actinobacterium, and proposal of the new actinobacterial family Treboniaceae fam. nov.</title>
        <authorList>
            <person name="Rapoport D."/>
            <person name="Sagova-Mareckova M."/>
            <person name="Sedlacek I."/>
            <person name="Provaznik J."/>
            <person name="Kralova S."/>
            <person name="Pavlinic D."/>
            <person name="Benes V."/>
            <person name="Kopecky J."/>
        </authorList>
    </citation>
    <scope>NUCLEOTIDE SEQUENCE [LARGE SCALE GENOMIC DNA]</scope>
    <source>
        <strain evidence="5 6">15Tr583</strain>
    </source>
</reference>
<dbReference type="Gene3D" id="1.10.580.10">
    <property type="entry name" value="Citrate Synthase, domain 1"/>
    <property type="match status" value="1"/>
</dbReference>
<dbReference type="Proteomes" id="UP000460272">
    <property type="component" value="Unassembled WGS sequence"/>
</dbReference>
<name>A0A6P2BUM3_9ACTN</name>
<accession>A0A6P2BUM3</accession>
<dbReference type="PANTHER" id="PTHR11739:SF4">
    <property type="entry name" value="CITRATE SYNTHASE, PEROXISOMAL"/>
    <property type="match status" value="1"/>
</dbReference>
<sequence length="351" mass="37218">MSRQNSSLTYRGYPVQALCRRHSFEEVAYLLWHGELPDGGQLSAQNRAERSQRALGPHLAAMLAAQPLSVPPADALLTVVVSRLGGDGPAERGIAPGAVHAQALRLFAVLPSIVAFDQRRRHGLDAVAPRDDLGYAANFLYMTFGRVPEPQIVSVFERSLILYAGQGLSAATSGPRVGVSPLSRLHGAVTAAISALKEAPGDGSPEAVTEMLKEIAIPDNARPWLEKALAEGRTIAGFSPQVSGSDARVPAMRAALGMVAALRDHEGLIVIYEALATAVQEMTDLRPSLDYPAAAAYHLIGFDRQTITPILAAAGLPGWTAHLTDHVAASAITRPRLAYDGHAKHHLAGGR</sequence>
<evidence type="ECO:0000256" key="4">
    <source>
        <dbReference type="ARBA" id="ARBA00022679"/>
    </source>
</evidence>
<dbReference type="Pfam" id="PF00285">
    <property type="entry name" value="Citrate_synt"/>
    <property type="match status" value="1"/>
</dbReference>
<comment type="pathway">
    <text evidence="1">Carbohydrate metabolism; tricarboxylic acid cycle.</text>
</comment>
<dbReference type="EC" id="2.3.3.16" evidence="3"/>
<dbReference type="EMBL" id="RPFW01000005">
    <property type="protein sequence ID" value="TVZ02754.1"/>
    <property type="molecule type" value="Genomic_DNA"/>
</dbReference>
<dbReference type="InterPro" id="IPR016142">
    <property type="entry name" value="Citrate_synth-like_lrg_a-sub"/>
</dbReference>
<dbReference type="UniPathway" id="UPA00223"/>
<gene>
    <name evidence="5" type="ORF">EAS64_27515</name>
</gene>
<dbReference type="Gene3D" id="1.10.230.10">
    <property type="entry name" value="Cytochrome P450-Terp, domain 2"/>
    <property type="match status" value="1"/>
</dbReference>
<dbReference type="GO" id="GO:0036440">
    <property type="term" value="F:citrate synthase activity"/>
    <property type="evidence" value="ECO:0007669"/>
    <property type="project" value="UniProtKB-EC"/>
</dbReference>
<evidence type="ECO:0000256" key="3">
    <source>
        <dbReference type="ARBA" id="ARBA00012972"/>
    </source>
</evidence>
<protein>
    <recommendedName>
        <fullName evidence="3">citrate synthase (unknown stereospecificity)</fullName>
        <ecNumber evidence="3">2.3.3.16</ecNumber>
    </recommendedName>
</protein>
<dbReference type="InterPro" id="IPR036969">
    <property type="entry name" value="Citrate_synthase_sf"/>
</dbReference>
<comment type="caution">
    <text evidence="5">The sequence shown here is derived from an EMBL/GenBank/DDBJ whole genome shotgun (WGS) entry which is preliminary data.</text>
</comment>
<dbReference type="InterPro" id="IPR002020">
    <property type="entry name" value="Citrate_synthase"/>
</dbReference>
<organism evidence="5 6">
    <name type="scientific">Trebonia kvetii</name>
    <dbReference type="NCBI Taxonomy" id="2480626"/>
    <lineage>
        <taxon>Bacteria</taxon>
        <taxon>Bacillati</taxon>
        <taxon>Actinomycetota</taxon>
        <taxon>Actinomycetes</taxon>
        <taxon>Streptosporangiales</taxon>
        <taxon>Treboniaceae</taxon>
        <taxon>Trebonia</taxon>
    </lineage>
</organism>